<accession>A0A8H3R5X2</accession>
<dbReference type="OrthoDB" id="2384430at2759"/>
<dbReference type="EMBL" id="BLAL01000356">
    <property type="protein sequence ID" value="GET04614.1"/>
    <property type="molecule type" value="Genomic_DNA"/>
</dbReference>
<dbReference type="PANTHER" id="PTHR43628">
    <property type="entry name" value="ACTIVATOR OF C KINASE PROTEIN 1-RELATED"/>
    <property type="match status" value="1"/>
</dbReference>
<sequence length="358" mass="41222">MILNNLESQGELSQLIQNFDKISIKEIDPIVLTNEREKHLFEKGFHVIVDDINDLIYRLLNKGIEWQSLEDNVIDYLNDHDIELREIYNWLLNNQNNSNSIFLLGYINHRGIEINVNLKKAFNLFINASEKNHIPAQYFAGNCYEYGSGTIKNEKLAFEYIEKSANKNLAHGQFEIGYLYEIGFGIEKDSEKAFYWYEKAANNGNIAAMLNLGNCYRNGVGVETDYDKAFELYKQSAEGGHSGGITMVGFCYFHGIGTKIDKQKAFELYHESAFLGNMIAQYNLGILYEEGKGITKDIDEAIYWYEKSSDQGYQYAQNKLDVLKISLITDNRFQLEFRQMGQCVLVAVKTKEKSHQET</sequence>
<dbReference type="Pfam" id="PF08238">
    <property type="entry name" value="Sel1"/>
    <property type="match status" value="6"/>
</dbReference>
<name>A0A8H3R5X2_9GLOM</name>
<dbReference type="GO" id="GO:0016301">
    <property type="term" value="F:kinase activity"/>
    <property type="evidence" value="ECO:0007669"/>
    <property type="project" value="UniProtKB-KW"/>
</dbReference>
<comment type="caution">
    <text evidence="1">The sequence shown here is derived from an EMBL/GenBank/DDBJ whole genome shotgun (WGS) entry which is preliminary data.</text>
</comment>
<dbReference type="InterPro" id="IPR011990">
    <property type="entry name" value="TPR-like_helical_dom_sf"/>
</dbReference>
<dbReference type="Proteomes" id="UP000615446">
    <property type="component" value="Unassembled WGS sequence"/>
</dbReference>
<keyword evidence="1" id="KW-0418">Kinase</keyword>
<dbReference type="InterPro" id="IPR052945">
    <property type="entry name" value="Mitotic_Regulator"/>
</dbReference>
<proteinExistence type="predicted"/>
<organism evidence="1 2">
    <name type="scientific">Rhizophagus clarus</name>
    <dbReference type="NCBI Taxonomy" id="94130"/>
    <lineage>
        <taxon>Eukaryota</taxon>
        <taxon>Fungi</taxon>
        <taxon>Fungi incertae sedis</taxon>
        <taxon>Mucoromycota</taxon>
        <taxon>Glomeromycotina</taxon>
        <taxon>Glomeromycetes</taxon>
        <taxon>Glomerales</taxon>
        <taxon>Glomeraceae</taxon>
        <taxon>Rhizophagus</taxon>
    </lineage>
</organism>
<dbReference type="AlphaFoldDB" id="A0A8H3R5X2"/>
<protein>
    <submittedName>
        <fullName evidence="1">Kinase-like domain-containing protein</fullName>
    </submittedName>
</protein>
<dbReference type="PANTHER" id="PTHR43628:SF1">
    <property type="entry name" value="CHITIN SYNTHASE REGULATORY FACTOR 2-RELATED"/>
    <property type="match status" value="1"/>
</dbReference>
<gene>
    <name evidence="1" type="ORF">RCL2_003091100</name>
</gene>
<dbReference type="InterPro" id="IPR006597">
    <property type="entry name" value="Sel1-like"/>
</dbReference>
<dbReference type="SUPFAM" id="SSF81901">
    <property type="entry name" value="HCP-like"/>
    <property type="match status" value="2"/>
</dbReference>
<evidence type="ECO:0000313" key="1">
    <source>
        <dbReference type="EMBL" id="GET04614.1"/>
    </source>
</evidence>
<dbReference type="Gene3D" id="1.25.40.10">
    <property type="entry name" value="Tetratricopeptide repeat domain"/>
    <property type="match status" value="2"/>
</dbReference>
<keyword evidence="1" id="KW-0808">Transferase</keyword>
<evidence type="ECO:0000313" key="2">
    <source>
        <dbReference type="Proteomes" id="UP000615446"/>
    </source>
</evidence>
<reference evidence="1" key="1">
    <citation type="submission" date="2019-10" db="EMBL/GenBank/DDBJ databases">
        <title>Conservation and host-specific expression of non-tandemly repeated heterogenous ribosome RNA gene in arbuscular mycorrhizal fungi.</title>
        <authorList>
            <person name="Maeda T."/>
            <person name="Kobayashi Y."/>
            <person name="Nakagawa T."/>
            <person name="Ezawa T."/>
            <person name="Yamaguchi K."/>
            <person name="Bino T."/>
            <person name="Nishimoto Y."/>
            <person name="Shigenobu S."/>
            <person name="Kawaguchi M."/>
        </authorList>
    </citation>
    <scope>NUCLEOTIDE SEQUENCE</scope>
    <source>
        <strain evidence="1">HR1</strain>
    </source>
</reference>
<dbReference type="SMART" id="SM00671">
    <property type="entry name" value="SEL1"/>
    <property type="match status" value="6"/>
</dbReference>